<feature type="domain" description="OmpA-like" evidence="9">
    <location>
        <begin position="127"/>
        <end position="248"/>
    </location>
</feature>
<evidence type="ECO:0000256" key="7">
    <source>
        <dbReference type="PROSITE-ProRule" id="PRU00473"/>
    </source>
</evidence>
<evidence type="ECO:0000256" key="1">
    <source>
        <dbReference type="ARBA" id="ARBA00004162"/>
    </source>
</evidence>
<sequence length="251" mass="27969">MSKGRKPRKSEAPQSSGSPAWMTTFSDMVTLLLTFFILLYSMSNLDAQKFQQIANSLQSVLSGSSGSTIIEMPGPNSEIPLEENAHEEEEDELDPTISENTLKMYEQVKDYVSSEGLQAEVTVNLNKSGVFVNIREAILFESGEAVIKDSGRNLLSDLEGLFLSFENEIVVEGHTDNVPHRSNKYDTNWELSAGRALAVVRYLSEEKRIPGERLSAIGYGEYRPIVSNDTDANRALNRRVNLLIIMDEGEE</sequence>
<evidence type="ECO:0000313" key="11">
    <source>
        <dbReference type="Proteomes" id="UP000183255"/>
    </source>
</evidence>
<dbReference type="InterPro" id="IPR050330">
    <property type="entry name" value="Bact_OuterMem_StrucFunc"/>
</dbReference>
<dbReference type="AlphaFoldDB" id="A0A1G8HXS5"/>
<dbReference type="EMBL" id="FNDZ01000001">
    <property type="protein sequence ID" value="SDI11515.1"/>
    <property type="molecule type" value="Genomic_DNA"/>
</dbReference>
<evidence type="ECO:0000259" key="9">
    <source>
        <dbReference type="PROSITE" id="PS51123"/>
    </source>
</evidence>
<dbReference type="InterPro" id="IPR006665">
    <property type="entry name" value="OmpA-like"/>
</dbReference>
<dbReference type="PANTHER" id="PTHR30329:SF21">
    <property type="entry name" value="LIPOPROTEIN YIAD-RELATED"/>
    <property type="match status" value="1"/>
</dbReference>
<dbReference type="Gene3D" id="3.30.1330.60">
    <property type="entry name" value="OmpA-like domain"/>
    <property type="match status" value="1"/>
</dbReference>
<organism evidence="10 11">
    <name type="scientific">Proteiniclasticum ruminis</name>
    <dbReference type="NCBI Taxonomy" id="398199"/>
    <lineage>
        <taxon>Bacteria</taxon>
        <taxon>Bacillati</taxon>
        <taxon>Bacillota</taxon>
        <taxon>Clostridia</taxon>
        <taxon>Eubacteriales</taxon>
        <taxon>Clostridiaceae</taxon>
        <taxon>Proteiniclasticum</taxon>
    </lineage>
</organism>
<dbReference type="InterPro" id="IPR036737">
    <property type="entry name" value="OmpA-like_sf"/>
</dbReference>
<evidence type="ECO:0000313" key="10">
    <source>
        <dbReference type="EMBL" id="SDI11515.1"/>
    </source>
</evidence>
<evidence type="ECO:0000256" key="6">
    <source>
        <dbReference type="ARBA" id="ARBA00023136"/>
    </source>
</evidence>
<dbReference type="InterPro" id="IPR025713">
    <property type="entry name" value="MotB-like_N_dom"/>
</dbReference>
<dbReference type="PANTHER" id="PTHR30329">
    <property type="entry name" value="STATOR ELEMENT OF FLAGELLAR MOTOR COMPLEX"/>
    <property type="match status" value="1"/>
</dbReference>
<keyword evidence="5" id="KW-1133">Transmembrane helix</keyword>
<protein>
    <submittedName>
        <fullName evidence="10">Chemotaxis protein MotB</fullName>
    </submittedName>
</protein>
<dbReference type="Pfam" id="PF13677">
    <property type="entry name" value="MotB_plug"/>
    <property type="match status" value="1"/>
</dbReference>
<reference evidence="10 11" key="1">
    <citation type="submission" date="2016-10" db="EMBL/GenBank/DDBJ databases">
        <authorList>
            <person name="de Groot N.N."/>
        </authorList>
    </citation>
    <scope>NUCLEOTIDE SEQUENCE [LARGE SCALE GENOMIC DNA]</scope>
    <source>
        <strain evidence="10 11">CGMCC 1.5058</strain>
    </source>
</reference>
<evidence type="ECO:0000256" key="3">
    <source>
        <dbReference type="ARBA" id="ARBA00022475"/>
    </source>
</evidence>
<gene>
    <name evidence="10" type="ORF">SAMN05421804_101716</name>
</gene>
<proteinExistence type="inferred from homology"/>
<dbReference type="PROSITE" id="PS51123">
    <property type="entry name" value="OMPA_2"/>
    <property type="match status" value="1"/>
</dbReference>
<evidence type="ECO:0000256" key="5">
    <source>
        <dbReference type="ARBA" id="ARBA00022989"/>
    </source>
</evidence>
<accession>A0A1G8HXS5</accession>
<keyword evidence="4" id="KW-0812">Transmembrane</keyword>
<feature type="region of interest" description="Disordered" evidence="8">
    <location>
        <begin position="1"/>
        <end position="20"/>
    </location>
</feature>
<dbReference type="Pfam" id="PF00691">
    <property type="entry name" value="OmpA"/>
    <property type="match status" value="1"/>
</dbReference>
<keyword evidence="3" id="KW-1003">Cell membrane</keyword>
<comment type="subcellular location">
    <subcellularLocation>
        <location evidence="1">Cell membrane</location>
        <topology evidence="1">Single-pass membrane protein</topology>
    </subcellularLocation>
</comment>
<evidence type="ECO:0000256" key="8">
    <source>
        <dbReference type="SAM" id="MobiDB-lite"/>
    </source>
</evidence>
<name>A0A1G8HXS5_9CLOT</name>
<evidence type="ECO:0000256" key="4">
    <source>
        <dbReference type="ARBA" id="ARBA00022692"/>
    </source>
</evidence>
<dbReference type="RefSeq" id="WP_031574185.1">
    <property type="nucleotide sequence ID" value="NZ_FNDZ01000001.1"/>
</dbReference>
<dbReference type="SUPFAM" id="SSF103088">
    <property type="entry name" value="OmpA-like"/>
    <property type="match status" value="1"/>
</dbReference>
<evidence type="ECO:0000256" key="2">
    <source>
        <dbReference type="ARBA" id="ARBA00008914"/>
    </source>
</evidence>
<keyword evidence="6 7" id="KW-0472">Membrane</keyword>
<dbReference type="GO" id="GO:0005886">
    <property type="term" value="C:plasma membrane"/>
    <property type="evidence" value="ECO:0007669"/>
    <property type="project" value="UniProtKB-SubCell"/>
</dbReference>
<comment type="similarity">
    <text evidence="2">Belongs to the MotB family.</text>
</comment>
<dbReference type="Proteomes" id="UP000183255">
    <property type="component" value="Unassembled WGS sequence"/>
</dbReference>
<dbReference type="CDD" id="cd07185">
    <property type="entry name" value="OmpA_C-like"/>
    <property type="match status" value="1"/>
</dbReference>